<evidence type="ECO:0000313" key="1">
    <source>
        <dbReference type="EMBL" id="CAB4035707.1"/>
    </source>
</evidence>
<dbReference type="Gene3D" id="3.40.350.10">
    <property type="entry name" value="Creatinase/prolidase N-terminal domain"/>
    <property type="match status" value="1"/>
</dbReference>
<keyword evidence="1" id="KW-0378">Hydrolase</keyword>
<keyword evidence="1" id="KW-0645">Protease</keyword>
<keyword evidence="1" id="KW-0031">Aminopeptidase</keyword>
<dbReference type="GO" id="GO:0004177">
    <property type="term" value="F:aminopeptidase activity"/>
    <property type="evidence" value="ECO:0007669"/>
    <property type="project" value="UniProtKB-KW"/>
</dbReference>
<name>A0A7D9LN00_PARCT</name>
<organism evidence="1 2">
    <name type="scientific">Paramuricea clavata</name>
    <name type="common">Red gorgonian</name>
    <name type="synonym">Violescent sea-whip</name>
    <dbReference type="NCBI Taxonomy" id="317549"/>
    <lineage>
        <taxon>Eukaryota</taxon>
        <taxon>Metazoa</taxon>
        <taxon>Cnidaria</taxon>
        <taxon>Anthozoa</taxon>
        <taxon>Octocorallia</taxon>
        <taxon>Malacalcyonacea</taxon>
        <taxon>Plexauridae</taxon>
        <taxon>Paramuricea</taxon>
    </lineage>
</organism>
<reference evidence="1" key="1">
    <citation type="submission" date="2020-04" db="EMBL/GenBank/DDBJ databases">
        <authorList>
            <person name="Alioto T."/>
            <person name="Alioto T."/>
            <person name="Gomez Garrido J."/>
        </authorList>
    </citation>
    <scope>NUCLEOTIDE SEQUENCE</scope>
    <source>
        <strain evidence="1">A484AB</strain>
    </source>
</reference>
<dbReference type="Proteomes" id="UP001152795">
    <property type="component" value="Unassembled WGS sequence"/>
</dbReference>
<dbReference type="EMBL" id="CACRXK020021300">
    <property type="protein sequence ID" value="CAB4035707.1"/>
    <property type="molecule type" value="Genomic_DNA"/>
</dbReference>
<dbReference type="PANTHER" id="PTHR43763:SF6">
    <property type="entry name" value="XAA-PRO AMINOPEPTIDASE 1"/>
    <property type="match status" value="1"/>
</dbReference>
<dbReference type="PANTHER" id="PTHR43763">
    <property type="entry name" value="XAA-PRO AMINOPEPTIDASE 1"/>
    <property type="match status" value="1"/>
</dbReference>
<dbReference type="AlphaFoldDB" id="A0A7D9LN00"/>
<proteinExistence type="predicted"/>
<gene>
    <name evidence="1" type="ORF">PACLA_8A034641</name>
</gene>
<evidence type="ECO:0000313" key="2">
    <source>
        <dbReference type="Proteomes" id="UP001152795"/>
    </source>
</evidence>
<sequence>MYFLVLTQTSSGHSHVRDCSKTPPVYPNTVVNTTQRLAKLREQMQNENLTAYIIPSTDAHGSEYVRQRDKRRKFISGFSGSAG</sequence>
<comment type="caution">
    <text evidence="1">The sequence shown here is derived from an EMBL/GenBank/DDBJ whole genome shotgun (WGS) entry which is preliminary data.</text>
</comment>
<keyword evidence="2" id="KW-1185">Reference proteome</keyword>
<dbReference type="OrthoDB" id="9995434at2759"/>
<dbReference type="InterPro" id="IPR029149">
    <property type="entry name" value="Creatin/AminoP/Spt16_N"/>
</dbReference>
<protein>
    <submittedName>
        <fullName evidence="1">Xaa-Pro aminopeptidase 2</fullName>
    </submittedName>
</protein>
<dbReference type="InterPro" id="IPR050422">
    <property type="entry name" value="X-Pro_aminopeptidase_P"/>
</dbReference>
<accession>A0A7D9LN00</accession>